<keyword evidence="3" id="KW-1185">Reference proteome</keyword>
<sequence length="430" mass="44943">MRRGIIRNAAAGILAATLAVTAAGCAGGSSDTGDGSTELEFWTFIDPASADDPRGAALKQIVDDYNAQSDGVTVTVRSINYAKLDAEVIKATASGSGPDILNVYSNQLPTHVAAKTVLPMTEYAQPVLDELGDDFLFPVDGVTFDGEIMAMPWEIRAWLLWYRADLLEQAGLSVPTTLDELGTTAAALQKTGVTGLGIGFSNAGLGADFMEKFIPFTWGNGGEILDDGEAVFDNAAGVATMDYFTQLKDEGAFGDEVLSMGADEVVNGVKAGTIAMAIEGSYRVAAARSGDGIGENLQTVPMVSDDASTPLDTPVAGQTLAIGANASDQAAAWDFIQYYTSAQSQEAFAAAGVLPVLSSVYESAAVQELPNAAELAGWRDYILEHGRPNPVAENFSELSDSLVTGAQRVVFEGADASETLTQVATDFNSK</sequence>
<gene>
    <name evidence="2" type="ORF">GCM10009851_25580</name>
</gene>
<dbReference type="Gene3D" id="3.40.190.10">
    <property type="entry name" value="Periplasmic binding protein-like II"/>
    <property type="match status" value="2"/>
</dbReference>
<evidence type="ECO:0000313" key="3">
    <source>
        <dbReference type="Proteomes" id="UP001500929"/>
    </source>
</evidence>
<feature type="signal peptide" evidence="1">
    <location>
        <begin position="1"/>
        <end position="22"/>
    </location>
</feature>
<dbReference type="RefSeq" id="WP_259480926.1">
    <property type="nucleotide sequence ID" value="NZ_BAAAQY010000007.1"/>
</dbReference>
<dbReference type="InterPro" id="IPR006059">
    <property type="entry name" value="SBP"/>
</dbReference>
<dbReference type="PANTHER" id="PTHR43649">
    <property type="entry name" value="ARABINOSE-BINDING PROTEIN-RELATED"/>
    <property type="match status" value="1"/>
</dbReference>
<evidence type="ECO:0000313" key="2">
    <source>
        <dbReference type="EMBL" id="GAA2239212.1"/>
    </source>
</evidence>
<dbReference type="InterPro" id="IPR050490">
    <property type="entry name" value="Bact_solute-bd_prot1"/>
</dbReference>
<dbReference type="PROSITE" id="PS51257">
    <property type="entry name" value="PROKAR_LIPOPROTEIN"/>
    <property type="match status" value="1"/>
</dbReference>
<accession>A0ABN3DRC7</accession>
<feature type="chain" id="PRO_5047434126" evidence="1">
    <location>
        <begin position="23"/>
        <end position="430"/>
    </location>
</feature>
<dbReference type="EMBL" id="BAAAQY010000007">
    <property type="protein sequence ID" value="GAA2239212.1"/>
    <property type="molecule type" value="Genomic_DNA"/>
</dbReference>
<organism evidence="2 3">
    <name type="scientific">Herbiconiux moechotypicola</name>
    <dbReference type="NCBI Taxonomy" id="637393"/>
    <lineage>
        <taxon>Bacteria</taxon>
        <taxon>Bacillati</taxon>
        <taxon>Actinomycetota</taxon>
        <taxon>Actinomycetes</taxon>
        <taxon>Micrococcales</taxon>
        <taxon>Microbacteriaceae</taxon>
        <taxon>Herbiconiux</taxon>
    </lineage>
</organism>
<comment type="caution">
    <text evidence="2">The sequence shown here is derived from an EMBL/GenBank/DDBJ whole genome shotgun (WGS) entry which is preliminary data.</text>
</comment>
<keyword evidence="1" id="KW-0732">Signal</keyword>
<dbReference type="SUPFAM" id="SSF53850">
    <property type="entry name" value="Periplasmic binding protein-like II"/>
    <property type="match status" value="1"/>
</dbReference>
<dbReference type="Proteomes" id="UP001500929">
    <property type="component" value="Unassembled WGS sequence"/>
</dbReference>
<dbReference type="PANTHER" id="PTHR43649:SF12">
    <property type="entry name" value="DIACETYLCHITOBIOSE BINDING PROTEIN DASA"/>
    <property type="match status" value="1"/>
</dbReference>
<reference evidence="2 3" key="1">
    <citation type="journal article" date="2019" name="Int. J. Syst. Evol. Microbiol.">
        <title>The Global Catalogue of Microorganisms (GCM) 10K type strain sequencing project: providing services to taxonomists for standard genome sequencing and annotation.</title>
        <authorList>
            <consortium name="The Broad Institute Genomics Platform"/>
            <consortium name="The Broad Institute Genome Sequencing Center for Infectious Disease"/>
            <person name="Wu L."/>
            <person name="Ma J."/>
        </authorList>
    </citation>
    <scope>NUCLEOTIDE SEQUENCE [LARGE SCALE GENOMIC DNA]</scope>
    <source>
        <strain evidence="2 3">JCM 16117</strain>
    </source>
</reference>
<evidence type="ECO:0000256" key="1">
    <source>
        <dbReference type="SAM" id="SignalP"/>
    </source>
</evidence>
<dbReference type="Pfam" id="PF13416">
    <property type="entry name" value="SBP_bac_8"/>
    <property type="match status" value="1"/>
</dbReference>
<protein>
    <submittedName>
        <fullName evidence="2">Extracellular solute-binding protein</fullName>
    </submittedName>
</protein>
<proteinExistence type="predicted"/>
<name>A0ABN3DRC7_9MICO</name>